<organism evidence="1 2">
    <name type="scientific">Trifolium medium</name>
    <dbReference type="NCBI Taxonomy" id="97028"/>
    <lineage>
        <taxon>Eukaryota</taxon>
        <taxon>Viridiplantae</taxon>
        <taxon>Streptophyta</taxon>
        <taxon>Embryophyta</taxon>
        <taxon>Tracheophyta</taxon>
        <taxon>Spermatophyta</taxon>
        <taxon>Magnoliopsida</taxon>
        <taxon>eudicotyledons</taxon>
        <taxon>Gunneridae</taxon>
        <taxon>Pentapetalae</taxon>
        <taxon>rosids</taxon>
        <taxon>fabids</taxon>
        <taxon>Fabales</taxon>
        <taxon>Fabaceae</taxon>
        <taxon>Papilionoideae</taxon>
        <taxon>50 kb inversion clade</taxon>
        <taxon>NPAAA clade</taxon>
        <taxon>Hologalegina</taxon>
        <taxon>IRL clade</taxon>
        <taxon>Trifolieae</taxon>
        <taxon>Trifolium</taxon>
    </lineage>
</organism>
<accession>A0A392VJP3</accession>
<dbReference type="EMBL" id="LXQA011169920">
    <property type="protein sequence ID" value="MCI87589.1"/>
    <property type="molecule type" value="Genomic_DNA"/>
</dbReference>
<dbReference type="GO" id="GO:0016301">
    <property type="term" value="F:kinase activity"/>
    <property type="evidence" value="ECO:0007669"/>
    <property type="project" value="UniProtKB-KW"/>
</dbReference>
<sequence length="44" mass="5017">MARPMVDDFQFRTLSFMEGGSLIKPFSVDEVKATVWDCDSFKSP</sequence>
<evidence type="ECO:0000313" key="2">
    <source>
        <dbReference type="Proteomes" id="UP000265520"/>
    </source>
</evidence>
<feature type="non-terminal residue" evidence="1">
    <location>
        <position position="44"/>
    </location>
</feature>
<dbReference type="Proteomes" id="UP000265520">
    <property type="component" value="Unassembled WGS sequence"/>
</dbReference>
<reference evidence="1 2" key="1">
    <citation type="journal article" date="2018" name="Front. Plant Sci.">
        <title>Red Clover (Trifolium pratense) and Zigzag Clover (T. medium) - A Picture of Genomic Similarities and Differences.</title>
        <authorList>
            <person name="Dluhosova J."/>
            <person name="Istvanek J."/>
            <person name="Nedelnik J."/>
            <person name="Repkova J."/>
        </authorList>
    </citation>
    <scope>NUCLEOTIDE SEQUENCE [LARGE SCALE GENOMIC DNA]</scope>
    <source>
        <strain evidence="2">cv. 10/8</strain>
        <tissue evidence="1">Leaf</tissue>
    </source>
</reference>
<proteinExistence type="predicted"/>
<keyword evidence="1" id="KW-0808">Transferase</keyword>
<dbReference type="AlphaFoldDB" id="A0A392VJP3"/>
<evidence type="ECO:0000313" key="1">
    <source>
        <dbReference type="EMBL" id="MCI87589.1"/>
    </source>
</evidence>
<comment type="caution">
    <text evidence="1">The sequence shown here is derived from an EMBL/GenBank/DDBJ whole genome shotgun (WGS) entry which is preliminary data.</text>
</comment>
<name>A0A392VJP3_9FABA</name>
<keyword evidence="2" id="KW-1185">Reference proteome</keyword>
<keyword evidence="1" id="KW-0418">Kinase</keyword>
<keyword evidence="1" id="KW-0675">Receptor</keyword>
<protein>
    <submittedName>
        <fullName evidence="1">Cysteine-rich receptor-like protein kinase</fullName>
    </submittedName>
</protein>